<dbReference type="Pfam" id="PF05170">
    <property type="entry name" value="AsmA"/>
    <property type="match status" value="2"/>
</dbReference>
<dbReference type="GO" id="GO:0005886">
    <property type="term" value="C:plasma membrane"/>
    <property type="evidence" value="ECO:0007669"/>
    <property type="project" value="TreeGrafter"/>
</dbReference>
<name>A0A1Y5TX76_9PROT</name>
<dbReference type="InParanoid" id="A0A1Y5TX76"/>
<dbReference type="AlphaFoldDB" id="A0A1Y5TX76"/>
<organism evidence="2 3">
    <name type="scientific">Oceanibacterium hippocampi</name>
    <dbReference type="NCBI Taxonomy" id="745714"/>
    <lineage>
        <taxon>Bacteria</taxon>
        <taxon>Pseudomonadati</taxon>
        <taxon>Pseudomonadota</taxon>
        <taxon>Alphaproteobacteria</taxon>
        <taxon>Sneathiellales</taxon>
        <taxon>Sneathiellaceae</taxon>
        <taxon>Oceanibacterium</taxon>
    </lineage>
</organism>
<evidence type="ECO:0000259" key="1">
    <source>
        <dbReference type="Pfam" id="PF05170"/>
    </source>
</evidence>
<sequence>MTRLTIALLIPLVFLGLAALVAPSFIDWNAHKPRIAGVVARETGLNPDLAGNVSLTLLPRPALSLGDVTLSGDRGDSPLRALTAERLDIRLALLPLLTGAIEAEDIVLVRPAMTVDLGALASGRANDPLAGTAALRRLQLENASLRLIDEDRGIDIAIPEIDGRFDARDSRGPFDLKGRLMLADEPAAFQVSIGRIGDDGSAALGAQLLIERPATGSIRFNGRLGGRPGTGSGGGRSADGIALTGRLKAEGPDGWALLAALPPLGALAADSPNAPLALDLTADLGLEGGRLTLTGLSLRLGDMLAKGLVGVRFGQTPTVTASLELNRLDIDRELARWPDSDRAGSFAGRLRQASVPEAMHGSLSVAVGAINWRGQIVRQARFTAEAIHGRIAIGEASAFLPGDTELRADGTVENSAAGLAFDGKVRLRSSNIRGLAEWLGADSAAIPEDRLRQTQLAARLHIDHRAVALSKIDGIVDNSRLGGAATIALRSRPSFGLDIAIDRLNLDAYLAPASDAPATANMPRDAFLARLAGFDSSAALQIGALTWHGVNLQNFALDAYLYNGALALNQLSVGDLSGLRASAGGRVENLAGNPQFDIVFDGRTDSLARTARGLDLELPAHFKALREARVNGKVSGRADRLSIDADGEINAADFTLQGFLGDPFGHVTYDGSVAVHTRDLALLLGPYARGFAGDGDNAELKIDGHGDEKAARLRASATVNRLEASFDGDLLVSPAADSGLRGTLALRHPSLDTIPLPDGRMLPGPFGAAKLVAAVDAGSDGFRLDELVMTLGNSDAEGGLAIDWQGPRTTVAATLDARRLDLAPLVETLEREAGQEGGPAAGGGWPRSVIDFSSLLGFDGTLTLHAAIVDLGATALGDMAFDGALKAGRLEVRDWRAGLFDGAMTASGSLDVATSPARVAFDFRLDNGAVDALPPPYDGMMIGKARGDLHLRGESAGRSIFQLVRSLDGEARISGRDGVLRGLDLAGLLDRRGERPGIAEARALVAAALDGGETPFAHGGGAWRIERGVATTEPTVFSLDGARAILTGRVDLDRWETRSRLMIELDGPPGAPPFGVGLSGPLLRPDRDPILRPLATFIADGGFARN</sequence>
<dbReference type="RefSeq" id="WP_085884620.1">
    <property type="nucleotide sequence ID" value="NZ_FWFR01000003.1"/>
</dbReference>
<accession>A0A1Y5TX76</accession>
<evidence type="ECO:0000313" key="2">
    <source>
        <dbReference type="EMBL" id="SLN70195.1"/>
    </source>
</evidence>
<evidence type="ECO:0000313" key="3">
    <source>
        <dbReference type="Proteomes" id="UP000193200"/>
    </source>
</evidence>
<dbReference type="OrthoDB" id="9816380at2"/>
<dbReference type="InterPro" id="IPR007844">
    <property type="entry name" value="AsmA"/>
</dbReference>
<dbReference type="InterPro" id="IPR052894">
    <property type="entry name" value="AsmA-related"/>
</dbReference>
<dbReference type="GO" id="GO:0090313">
    <property type="term" value="P:regulation of protein targeting to membrane"/>
    <property type="evidence" value="ECO:0007669"/>
    <property type="project" value="TreeGrafter"/>
</dbReference>
<dbReference type="EMBL" id="FWFR01000003">
    <property type="protein sequence ID" value="SLN70195.1"/>
    <property type="molecule type" value="Genomic_DNA"/>
</dbReference>
<proteinExistence type="predicted"/>
<gene>
    <name evidence="2" type="ORF">OCH7691_03259</name>
</gene>
<feature type="domain" description="AsmA" evidence="1">
    <location>
        <begin position="5"/>
        <end position="129"/>
    </location>
</feature>
<dbReference type="PANTHER" id="PTHR30441:SF4">
    <property type="entry name" value="PROTEIN ASMA"/>
    <property type="match status" value="1"/>
</dbReference>
<dbReference type="Proteomes" id="UP000193200">
    <property type="component" value="Unassembled WGS sequence"/>
</dbReference>
<protein>
    <submittedName>
        <fullName evidence="2">Putative assembly protein</fullName>
    </submittedName>
</protein>
<keyword evidence="3" id="KW-1185">Reference proteome</keyword>
<reference evidence="2 3" key="1">
    <citation type="submission" date="2017-03" db="EMBL/GenBank/DDBJ databases">
        <authorList>
            <person name="Afonso C.L."/>
            <person name="Miller P.J."/>
            <person name="Scott M.A."/>
            <person name="Spackman E."/>
            <person name="Goraichik I."/>
            <person name="Dimitrov K.M."/>
            <person name="Suarez D.L."/>
            <person name="Swayne D.E."/>
        </authorList>
    </citation>
    <scope>NUCLEOTIDE SEQUENCE [LARGE SCALE GENOMIC DNA]</scope>
    <source>
        <strain evidence="2 3">CECT 7691</strain>
    </source>
</reference>
<feature type="domain" description="AsmA" evidence="1">
    <location>
        <begin position="884"/>
        <end position="1034"/>
    </location>
</feature>
<dbReference type="PANTHER" id="PTHR30441">
    <property type="entry name" value="DUF748 DOMAIN-CONTAINING PROTEIN"/>
    <property type="match status" value="1"/>
</dbReference>